<gene>
    <name evidence="2" type="primary">fkbp5</name>
</gene>
<evidence type="ECO:0000256" key="1">
    <source>
        <dbReference type="SAM" id="MobiDB-lite"/>
    </source>
</evidence>
<evidence type="ECO:0000313" key="2">
    <source>
        <dbReference type="EMBL" id="MBW13970.1"/>
    </source>
</evidence>
<organism evidence="2">
    <name type="scientific">Melanaphis sacchari</name>
    <dbReference type="NCBI Taxonomy" id="742174"/>
    <lineage>
        <taxon>Eukaryota</taxon>
        <taxon>Metazoa</taxon>
        <taxon>Ecdysozoa</taxon>
        <taxon>Arthropoda</taxon>
        <taxon>Hexapoda</taxon>
        <taxon>Insecta</taxon>
        <taxon>Pterygota</taxon>
        <taxon>Neoptera</taxon>
        <taxon>Paraneoptera</taxon>
        <taxon>Hemiptera</taxon>
        <taxon>Sternorrhyncha</taxon>
        <taxon>Aphidomorpha</taxon>
        <taxon>Aphidoidea</taxon>
        <taxon>Aphididae</taxon>
        <taxon>Aphidini</taxon>
        <taxon>Melanaphis</taxon>
    </lineage>
</organism>
<dbReference type="PANTHER" id="PTHR44927">
    <property type="entry name" value="FK506-BINDING PROTEIN 15"/>
    <property type="match status" value="1"/>
</dbReference>
<dbReference type="EMBL" id="GFXV01002165">
    <property type="protein sequence ID" value="MBW13970.1"/>
    <property type="molecule type" value="Transcribed_RNA"/>
</dbReference>
<dbReference type="PANTHER" id="PTHR44927:SF1">
    <property type="entry name" value="FK506-BINDING PROTEIN 15"/>
    <property type="match status" value="1"/>
</dbReference>
<reference evidence="2" key="1">
    <citation type="submission" date="2017-10" db="EMBL/GenBank/DDBJ databases">
        <title>Transcriptome Assembly of Sugarcane Aphid Adults.</title>
        <authorList>
            <person name="Scully E.D."/>
            <person name="Palmer N.A."/>
            <person name="Geib S.M."/>
            <person name="Sarath G."/>
            <person name="Sattler S.E."/>
        </authorList>
    </citation>
    <scope>NUCLEOTIDE SEQUENCE</scope>
    <source>
        <tissue evidence="2">Whole body</tissue>
    </source>
</reference>
<dbReference type="OrthoDB" id="5842926at2759"/>
<proteinExistence type="predicted"/>
<name>A0A2H8TIV3_9HEMI</name>
<feature type="region of interest" description="Disordered" evidence="1">
    <location>
        <begin position="1"/>
        <end position="27"/>
    </location>
</feature>
<feature type="compositionally biased region" description="Basic and acidic residues" evidence="1">
    <location>
        <begin position="1"/>
        <end position="16"/>
    </location>
</feature>
<accession>A0A2H8TIV3</accession>
<dbReference type="AlphaFoldDB" id="A0A2H8TIV3"/>
<protein>
    <submittedName>
        <fullName evidence="2">FK506-binding protein 5</fullName>
    </submittedName>
</protein>
<sequence length="400" mass="45667">MDSTTKKETFKHHQNDASRPIQRPKSLTTHPPVVATIVAKAVTVSKLENNELTAIGKYGFALAGDVKLNYYQLLLYGSKNSILANLILTKDFKYNVNENNTVEFFSKDNWHLEFSSTNDAVDFNSHLAFVLWKLNGYKELFWFDLYYPSRNDNVAMFGSVVEIIYVANTIQGNKIGPEVSNNIEDSQYLKVNVNQDGWERSLLGVNNNTQRIIYIPFAEMGAWKILTNGRQCLCLTVTVKNVYEIKENVINDFPEDVINDFSENVSQESISVAPKNNSSLAQTKDIFQAKDIIEDNQTDQIIAPLRSVCIESLYEEFEKFKLDSIKTNDRLTKLEALVIEKPNKIENSNELKKSMKILYKSIAREFPVDQTFSGSQIQTIIQNIFYNTLMSTNQSHSKND</sequence>